<feature type="domain" description="PTS EIIC type-2" evidence="16">
    <location>
        <begin position="337"/>
        <end position="675"/>
    </location>
</feature>
<keyword evidence="9 13" id="KW-0812">Transmembrane</keyword>
<keyword evidence="11 13" id="KW-0472">Membrane</keyword>
<dbReference type="OrthoDB" id="9782569at2"/>
<keyword evidence="5" id="KW-0597">Phosphoprotein</keyword>
<comment type="subcellular location">
    <subcellularLocation>
        <location evidence="1">Cell inner membrane</location>
        <topology evidence="1">Multi-pass membrane protein</topology>
    </subcellularLocation>
    <subcellularLocation>
        <location evidence="2">Cytoplasm</location>
    </subcellularLocation>
</comment>
<dbReference type="NCBIfam" id="TIGR00829">
    <property type="entry name" value="FRU"/>
    <property type="match status" value="1"/>
</dbReference>
<dbReference type="STRING" id="1123323.SAMN05216245_10685"/>
<dbReference type="GO" id="GO:0009401">
    <property type="term" value="P:phosphoenolpyruvate-dependent sugar phosphotransferase system"/>
    <property type="evidence" value="ECO:0007669"/>
    <property type="project" value="UniProtKB-KW"/>
</dbReference>
<dbReference type="RefSeq" id="WP_093913373.1">
    <property type="nucleotide sequence ID" value="NZ_FONL01000006.1"/>
</dbReference>
<dbReference type="GO" id="GO:0022877">
    <property type="term" value="F:protein-N(PI)-phosphohistidine-fructose phosphotransferase system transporter activity"/>
    <property type="evidence" value="ECO:0007669"/>
    <property type="project" value="InterPro"/>
</dbReference>
<dbReference type="InterPro" id="IPR003353">
    <property type="entry name" value="PTS_IIB_fruc"/>
</dbReference>
<dbReference type="NCBIfam" id="TIGR00848">
    <property type="entry name" value="fruA"/>
    <property type="match status" value="1"/>
</dbReference>
<dbReference type="InterPro" id="IPR016152">
    <property type="entry name" value="PTrfase/Anion_transptr"/>
</dbReference>
<dbReference type="Pfam" id="PF00359">
    <property type="entry name" value="PTS_EIIA_2"/>
    <property type="match status" value="1"/>
</dbReference>
<dbReference type="InterPro" id="IPR013011">
    <property type="entry name" value="PTS_EIIB_2"/>
</dbReference>
<dbReference type="PROSITE" id="PS51094">
    <property type="entry name" value="PTS_EIIA_TYPE_2"/>
    <property type="match status" value="1"/>
</dbReference>
<dbReference type="SUPFAM" id="SSF55804">
    <property type="entry name" value="Phoshotransferase/anion transport protein"/>
    <property type="match status" value="1"/>
</dbReference>
<organism evidence="17 18">
    <name type="scientific">Succiniclasticum ruminis DSM 9236</name>
    <dbReference type="NCBI Taxonomy" id="1123323"/>
    <lineage>
        <taxon>Bacteria</taxon>
        <taxon>Bacillati</taxon>
        <taxon>Bacillota</taxon>
        <taxon>Negativicutes</taxon>
        <taxon>Acidaminococcales</taxon>
        <taxon>Acidaminococcaceae</taxon>
        <taxon>Succiniclasticum</taxon>
    </lineage>
</organism>
<dbReference type="FunFam" id="3.40.930.10:FF:000009">
    <property type="entry name" value="PTS system, fructose specific IIABC component"/>
    <property type="match status" value="1"/>
</dbReference>
<dbReference type="InterPro" id="IPR003352">
    <property type="entry name" value="PTS_EIIC"/>
</dbReference>
<keyword evidence="10 13" id="KW-1133">Transmembrane helix</keyword>
<feature type="transmembrane region" description="Helical" evidence="13">
    <location>
        <begin position="610"/>
        <end position="628"/>
    </location>
</feature>
<dbReference type="FunFam" id="3.40.50.2300:FF:000014">
    <property type="entry name" value="PTS system fructose-like transporter subunit IIB"/>
    <property type="match status" value="1"/>
</dbReference>
<dbReference type="PROSITE" id="PS51099">
    <property type="entry name" value="PTS_EIIB_TYPE_2"/>
    <property type="match status" value="1"/>
</dbReference>
<keyword evidence="3" id="KW-0813">Transport</keyword>
<dbReference type="PANTHER" id="PTHR30505:SF28">
    <property type="entry name" value="PTS SYSTEM 2-O-ALPHA-MANNOSYL-D-GLYCERATE-SPECIFIC EIIABC COMPONENT"/>
    <property type="match status" value="1"/>
</dbReference>
<feature type="transmembrane region" description="Helical" evidence="13">
    <location>
        <begin position="418"/>
        <end position="445"/>
    </location>
</feature>
<evidence type="ECO:0000256" key="6">
    <source>
        <dbReference type="ARBA" id="ARBA00022597"/>
    </source>
</evidence>
<evidence type="ECO:0000256" key="10">
    <source>
        <dbReference type="ARBA" id="ARBA00022989"/>
    </source>
</evidence>
<dbReference type="InterPro" id="IPR004715">
    <property type="entry name" value="PTS_IIA_fruc"/>
</dbReference>
<dbReference type="PROSITE" id="PS51104">
    <property type="entry name" value="PTS_EIIC_TYPE_2"/>
    <property type="match status" value="1"/>
</dbReference>
<evidence type="ECO:0000256" key="7">
    <source>
        <dbReference type="ARBA" id="ARBA00022679"/>
    </source>
</evidence>
<proteinExistence type="predicted"/>
<keyword evidence="4" id="KW-1003">Cell membrane</keyword>
<dbReference type="PANTHER" id="PTHR30505">
    <property type="entry name" value="FRUCTOSE-LIKE PERMEASE"/>
    <property type="match status" value="1"/>
</dbReference>
<dbReference type="AlphaFoldDB" id="A0A1I2AM33"/>
<evidence type="ECO:0000256" key="5">
    <source>
        <dbReference type="ARBA" id="ARBA00022553"/>
    </source>
</evidence>
<dbReference type="Pfam" id="PF02378">
    <property type="entry name" value="PTS_EIIC"/>
    <property type="match status" value="1"/>
</dbReference>
<evidence type="ECO:0000256" key="4">
    <source>
        <dbReference type="ARBA" id="ARBA00022475"/>
    </source>
</evidence>
<evidence type="ECO:0000256" key="11">
    <source>
        <dbReference type="ARBA" id="ARBA00023136"/>
    </source>
</evidence>
<evidence type="ECO:0000256" key="12">
    <source>
        <dbReference type="SAM" id="MobiDB-lite"/>
    </source>
</evidence>
<dbReference type="Gene3D" id="3.40.50.2300">
    <property type="match status" value="1"/>
</dbReference>
<feature type="transmembrane region" description="Helical" evidence="13">
    <location>
        <begin position="584"/>
        <end position="604"/>
    </location>
</feature>
<feature type="region of interest" description="Disordered" evidence="12">
    <location>
        <begin position="157"/>
        <end position="180"/>
    </location>
</feature>
<reference evidence="17 18" key="1">
    <citation type="submission" date="2016-10" db="EMBL/GenBank/DDBJ databases">
        <authorList>
            <person name="de Groot N.N."/>
        </authorList>
    </citation>
    <scope>NUCLEOTIDE SEQUENCE [LARGE SCALE GENOMIC DNA]</scope>
    <source>
        <strain evidence="17 18">DSM 9236</strain>
    </source>
</reference>
<feature type="domain" description="PTS EIIA type-2" evidence="14">
    <location>
        <begin position="5"/>
        <end position="149"/>
    </location>
</feature>
<keyword evidence="6" id="KW-0762">Sugar transport</keyword>
<evidence type="ECO:0000259" key="14">
    <source>
        <dbReference type="PROSITE" id="PS51094"/>
    </source>
</evidence>
<evidence type="ECO:0000256" key="8">
    <source>
        <dbReference type="ARBA" id="ARBA00022683"/>
    </source>
</evidence>
<dbReference type="InterPro" id="IPR003501">
    <property type="entry name" value="PTS_EIIB_2/3"/>
</dbReference>
<dbReference type="CDD" id="cd05569">
    <property type="entry name" value="PTS_IIB_fructose"/>
    <property type="match status" value="1"/>
</dbReference>
<dbReference type="GO" id="GO:0005351">
    <property type="term" value="F:carbohydrate:proton symporter activity"/>
    <property type="evidence" value="ECO:0007669"/>
    <property type="project" value="InterPro"/>
</dbReference>
<keyword evidence="18" id="KW-1185">Reference proteome</keyword>
<dbReference type="GO" id="GO:0005886">
    <property type="term" value="C:plasma membrane"/>
    <property type="evidence" value="ECO:0007669"/>
    <property type="project" value="UniProtKB-SubCell"/>
</dbReference>
<keyword evidence="8" id="KW-0598">Phosphotransferase system</keyword>
<dbReference type="PROSITE" id="PS00372">
    <property type="entry name" value="PTS_EIIA_TYPE_2_HIS"/>
    <property type="match status" value="1"/>
</dbReference>
<evidence type="ECO:0000256" key="13">
    <source>
        <dbReference type="SAM" id="Phobius"/>
    </source>
</evidence>
<evidence type="ECO:0000313" key="18">
    <source>
        <dbReference type="Proteomes" id="UP000198896"/>
    </source>
</evidence>
<feature type="transmembrane region" description="Helical" evidence="13">
    <location>
        <begin position="465"/>
        <end position="484"/>
    </location>
</feature>
<dbReference type="InterPro" id="IPR002178">
    <property type="entry name" value="PTS_EIIA_type-2_dom"/>
</dbReference>
<dbReference type="EMBL" id="FONL01000006">
    <property type="protein sequence ID" value="SFE45085.1"/>
    <property type="molecule type" value="Genomic_DNA"/>
</dbReference>
<evidence type="ECO:0000313" key="17">
    <source>
        <dbReference type="EMBL" id="SFE45085.1"/>
    </source>
</evidence>
<evidence type="ECO:0000256" key="9">
    <source>
        <dbReference type="ARBA" id="ARBA00022692"/>
    </source>
</evidence>
<dbReference type="GO" id="GO:0005737">
    <property type="term" value="C:cytoplasm"/>
    <property type="evidence" value="ECO:0007669"/>
    <property type="project" value="UniProtKB-SubCell"/>
</dbReference>
<feature type="transmembrane region" description="Helical" evidence="13">
    <location>
        <begin position="345"/>
        <end position="365"/>
    </location>
</feature>
<dbReference type="Proteomes" id="UP000198896">
    <property type="component" value="Unassembled WGS sequence"/>
</dbReference>
<feature type="domain" description="PTS EIIB type-2" evidence="15">
    <location>
        <begin position="212"/>
        <end position="307"/>
    </location>
</feature>
<dbReference type="GO" id="GO:0090563">
    <property type="term" value="F:protein-phosphocysteine-sugar phosphotransferase activity"/>
    <property type="evidence" value="ECO:0007669"/>
    <property type="project" value="TreeGrafter"/>
</dbReference>
<protein>
    <submittedName>
        <fullName evidence="17">PTS system D-fructose-specific IIA component (F1P-forming), Frc family /PTS system D-fructose-specific IIB component (F1P-forming), Frc family /PTS system D-fructose-specific IIC component (F1P-for...</fullName>
    </submittedName>
</protein>
<gene>
    <name evidence="17" type="ORF">SAMN05216245_10685</name>
</gene>
<feature type="compositionally biased region" description="Low complexity" evidence="12">
    <location>
        <begin position="170"/>
        <end position="180"/>
    </location>
</feature>
<feature type="transmembrane region" description="Helical" evidence="13">
    <location>
        <begin position="496"/>
        <end position="518"/>
    </location>
</feature>
<dbReference type="InterPro" id="IPR050864">
    <property type="entry name" value="Bacterial_PTS_Sugar_Transport"/>
</dbReference>
<evidence type="ECO:0000256" key="2">
    <source>
        <dbReference type="ARBA" id="ARBA00004496"/>
    </source>
</evidence>
<evidence type="ECO:0000259" key="15">
    <source>
        <dbReference type="PROSITE" id="PS51099"/>
    </source>
</evidence>
<feature type="transmembrane region" description="Helical" evidence="13">
    <location>
        <begin position="385"/>
        <end position="406"/>
    </location>
</feature>
<evidence type="ECO:0000259" key="16">
    <source>
        <dbReference type="PROSITE" id="PS51104"/>
    </source>
</evidence>
<dbReference type="InterPro" id="IPR006327">
    <property type="entry name" value="PTS_IIC_fruc"/>
</dbReference>
<evidence type="ECO:0000256" key="3">
    <source>
        <dbReference type="ARBA" id="ARBA00022448"/>
    </source>
</evidence>
<dbReference type="InterPro" id="IPR036095">
    <property type="entry name" value="PTS_EIIB-like_sf"/>
</dbReference>
<name>A0A1I2AM33_9FIRM</name>
<feature type="transmembrane region" description="Helical" evidence="13">
    <location>
        <begin position="550"/>
        <end position="572"/>
    </location>
</feature>
<sequence length="675" mass="69902">MRITDLLKPQSIDLNAVVADKPAAVERLVDLMEAGGNLADKALYKARVLAREAEGSTGIGEGIAIPHAKTEAVKAPGLASMIVRAGVDYESLDEEPAFLFFLIAAPAGGENVHLEVLSRLSRMLMDDEFHEALMNAKTPEEYLRIIDEAEKIQIEQEEAEAEEERRQAEAEQAAAAAEKAIGAGEDAGTASAGAARVATAVGAAADSGKPFVAAVTACPTGIAHTYMAAEALERKAAAMGIDIKVETNGSGGVKNTLTAADIERAAGIIVACDKNVPVQRFAGKKVLFVKVSAGIKEPENLINTILKGEAPVFSGEGAPSDEPAAAAAEGESVGRQIYKHLMNGVSHMLPFVIGGGILIALAFLFDMGNAGTANFGSGTPLAAFLKNIGGLSFSMMMPILAGYIAMSIGERPALMPGVVGGFLAVNGGSGFFGALFAGFIAGYLVNWLKKVLSGLPQALEGTKPVLLYPVLGLLLMGIIMTYIINPPTAMFNKWLAGVLAGMSSSSKVILGFILGGMMSIDFGGPINKAAYVFGTASLAGASGQAVSSGIMASVMIGGMVPPIAIALCTLLFKKKFTKQERSSCVTNFIMGFSFITEGAIPFAASDPLHVIPACAIGSAVAGALSMLFNCTVPAPHGGLFVFGVVTNWPMYFVALLIGALVACFVLGFTRKDAVE</sequence>
<dbReference type="Pfam" id="PF02302">
    <property type="entry name" value="PTS_IIB"/>
    <property type="match status" value="1"/>
</dbReference>
<dbReference type="InterPro" id="IPR013014">
    <property type="entry name" value="PTS_EIIC_2"/>
</dbReference>
<dbReference type="CDD" id="cd00211">
    <property type="entry name" value="PTS_IIA_fru"/>
    <property type="match status" value="1"/>
</dbReference>
<dbReference type="NCBIfam" id="TIGR01427">
    <property type="entry name" value="PTS_IIC_fructo"/>
    <property type="match status" value="1"/>
</dbReference>
<accession>A0A1I2AM33</accession>
<evidence type="ECO:0000256" key="1">
    <source>
        <dbReference type="ARBA" id="ARBA00004429"/>
    </source>
</evidence>
<keyword evidence="7" id="KW-0808">Transferase</keyword>
<dbReference type="SUPFAM" id="SSF52794">
    <property type="entry name" value="PTS system IIB component-like"/>
    <property type="match status" value="1"/>
</dbReference>
<dbReference type="Gene3D" id="3.40.930.10">
    <property type="entry name" value="Mannitol-specific EII, Chain A"/>
    <property type="match status" value="1"/>
</dbReference>
<feature type="transmembrane region" description="Helical" evidence="13">
    <location>
        <begin position="640"/>
        <end position="668"/>
    </location>
</feature>